<reference evidence="1" key="2">
    <citation type="journal article" date="2022" name="Elife">
        <title>Obligate sexual reproduction of a homothallic fungus closely related to the Cryptococcus pathogenic species complex.</title>
        <authorList>
            <person name="Passer A.R."/>
            <person name="Clancey S.A."/>
            <person name="Shea T."/>
            <person name="David-Palma M."/>
            <person name="Averette A.F."/>
            <person name="Boekhout T."/>
            <person name="Porcel B.M."/>
            <person name="Nowrousian M."/>
            <person name="Cuomo C.A."/>
            <person name="Sun S."/>
            <person name="Heitman J."/>
            <person name="Coelho M.A."/>
        </authorList>
    </citation>
    <scope>NUCLEOTIDE SEQUENCE</scope>
    <source>
        <strain evidence="1">CBS 7841</strain>
    </source>
</reference>
<proteinExistence type="predicted"/>
<dbReference type="AlphaFoldDB" id="A0AAJ8M1K9"/>
<accession>A0AAJ8M1K9</accession>
<dbReference type="SUPFAM" id="SSF48452">
    <property type="entry name" value="TPR-like"/>
    <property type="match status" value="1"/>
</dbReference>
<dbReference type="InterPro" id="IPR011990">
    <property type="entry name" value="TPR-like_helical_dom_sf"/>
</dbReference>
<organism evidence="1 2">
    <name type="scientific">Cryptococcus depauperatus CBS 7841</name>
    <dbReference type="NCBI Taxonomy" id="1295531"/>
    <lineage>
        <taxon>Eukaryota</taxon>
        <taxon>Fungi</taxon>
        <taxon>Dikarya</taxon>
        <taxon>Basidiomycota</taxon>
        <taxon>Agaricomycotina</taxon>
        <taxon>Tremellomycetes</taxon>
        <taxon>Tremellales</taxon>
        <taxon>Cryptococcaceae</taxon>
        <taxon>Cryptococcus</taxon>
    </lineage>
</organism>
<dbReference type="GeneID" id="91087966"/>
<reference evidence="1" key="1">
    <citation type="submission" date="2016-06" db="EMBL/GenBank/DDBJ databases">
        <authorList>
            <person name="Cuomo C."/>
            <person name="Litvintseva A."/>
            <person name="Heitman J."/>
            <person name="Chen Y."/>
            <person name="Sun S."/>
            <person name="Springer D."/>
            <person name="Dromer F."/>
            <person name="Young S."/>
            <person name="Zeng Q."/>
            <person name="Chapman S."/>
            <person name="Gujja S."/>
            <person name="Saif S."/>
            <person name="Birren B."/>
        </authorList>
    </citation>
    <scope>NUCLEOTIDE SEQUENCE</scope>
    <source>
        <strain evidence="1">CBS 7841</strain>
    </source>
</reference>
<reference evidence="1" key="3">
    <citation type="submission" date="2024-01" db="EMBL/GenBank/DDBJ databases">
        <authorList>
            <person name="Coelho M.A."/>
            <person name="David-Palma M."/>
            <person name="Shea T."/>
            <person name="Sun S."/>
            <person name="Cuomo C.A."/>
            <person name="Heitman J."/>
        </authorList>
    </citation>
    <scope>NUCLEOTIDE SEQUENCE</scope>
    <source>
        <strain evidence="1">CBS 7841</strain>
    </source>
</reference>
<dbReference type="EMBL" id="CP143787">
    <property type="protein sequence ID" value="WVN88545.1"/>
    <property type="molecule type" value="Genomic_DNA"/>
</dbReference>
<evidence type="ECO:0000313" key="2">
    <source>
        <dbReference type="Proteomes" id="UP000094043"/>
    </source>
</evidence>
<dbReference type="Proteomes" id="UP000094043">
    <property type="component" value="Chromosome 4"/>
</dbReference>
<dbReference type="Gene3D" id="1.25.40.10">
    <property type="entry name" value="Tetratricopeptide repeat domain"/>
    <property type="match status" value="1"/>
</dbReference>
<name>A0AAJ8M1K9_9TREE</name>
<evidence type="ECO:0000313" key="1">
    <source>
        <dbReference type="EMBL" id="WVN88545.1"/>
    </source>
</evidence>
<dbReference type="RefSeq" id="XP_066069245.1">
    <property type="nucleotide sequence ID" value="XM_066213148.1"/>
</dbReference>
<protein>
    <submittedName>
        <fullName evidence="1">Uncharacterized protein</fullName>
    </submittedName>
</protein>
<keyword evidence="2" id="KW-1185">Reference proteome</keyword>
<dbReference type="KEGG" id="cdep:91087966"/>
<gene>
    <name evidence="1" type="ORF">L203_103756</name>
</gene>
<sequence length="118" mass="12913">MDIAQRYYFIQGNSRSGQGRLAEALHYHTLGLEVCRKVLGDPIPTAGSCYRVGDIEAKMGDLQAAIETLLEANRMYGNLALGGSYPYGGVARASWRLSPVYAHVEKQDEALHAKNEAV</sequence>